<dbReference type="InterPro" id="IPR045621">
    <property type="entry name" value="BPD_transp_1_N"/>
</dbReference>
<evidence type="ECO:0000256" key="3">
    <source>
        <dbReference type="ARBA" id="ARBA00022475"/>
    </source>
</evidence>
<feature type="transmembrane region" description="Helical" evidence="7">
    <location>
        <begin position="99"/>
        <end position="122"/>
    </location>
</feature>
<dbReference type="GO" id="GO:0055085">
    <property type="term" value="P:transmembrane transport"/>
    <property type="evidence" value="ECO:0007669"/>
    <property type="project" value="InterPro"/>
</dbReference>
<dbReference type="PANTHER" id="PTHR43163">
    <property type="entry name" value="DIPEPTIDE TRANSPORT SYSTEM PERMEASE PROTEIN DPPB-RELATED"/>
    <property type="match status" value="1"/>
</dbReference>
<dbReference type="CDD" id="cd06261">
    <property type="entry name" value="TM_PBP2"/>
    <property type="match status" value="1"/>
</dbReference>
<dbReference type="Gene3D" id="1.10.3720.10">
    <property type="entry name" value="MetI-like"/>
    <property type="match status" value="1"/>
</dbReference>
<evidence type="ECO:0000259" key="8">
    <source>
        <dbReference type="PROSITE" id="PS50928"/>
    </source>
</evidence>
<feature type="transmembrane region" description="Helical" evidence="7">
    <location>
        <begin position="227"/>
        <end position="253"/>
    </location>
</feature>
<dbReference type="InterPro" id="IPR000515">
    <property type="entry name" value="MetI-like"/>
</dbReference>
<organism evidence="9 10">
    <name type="scientific">Mageeibacillus indolicus</name>
    <dbReference type="NCBI Taxonomy" id="884684"/>
    <lineage>
        <taxon>Bacteria</taxon>
        <taxon>Bacillati</taxon>
        <taxon>Bacillota</taxon>
        <taxon>Clostridia</taxon>
        <taxon>Eubacteriales</taxon>
        <taxon>Oscillospiraceae</taxon>
        <taxon>Mageeibacillus</taxon>
    </lineage>
</organism>
<dbReference type="OMA" id="PPVTGFM"/>
<dbReference type="PROSITE" id="PS50928">
    <property type="entry name" value="ABC_TM1"/>
    <property type="match status" value="1"/>
</dbReference>
<keyword evidence="5 7" id="KW-1133">Transmembrane helix</keyword>
<evidence type="ECO:0000256" key="4">
    <source>
        <dbReference type="ARBA" id="ARBA00022692"/>
    </source>
</evidence>
<reference evidence="10" key="1">
    <citation type="submission" date="2017-04" db="EMBL/GenBank/DDBJ databases">
        <authorList>
            <person name="Bumgarner R.E."/>
            <person name="Fredricks D.N."/>
            <person name="Srinivasan S."/>
        </authorList>
    </citation>
    <scope>NUCLEOTIDE SEQUENCE [LARGE SCALE GENOMIC DNA]</scope>
    <source>
        <strain evidence="10">KA00405</strain>
    </source>
</reference>
<keyword evidence="6 7" id="KW-0472">Membrane</keyword>
<dbReference type="SUPFAM" id="SSF161098">
    <property type="entry name" value="MetI-like"/>
    <property type="match status" value="1"/>
</dbReference>
<dbReference type="PANTHER" id="PTHR43163:SF6">
    <property type="entry name" value="DIPEPTIDE TRANSPORT SYSTEM PERMEASE PROTEIN DPPB-RELATED"/>
    <property type="match status" value="1"/>
</dbReference>
<dbReference type="RefSeq" id="WP_012993871.1">
    <property type="nucleotide sequence ID" value="NZ_NBZD01000002.1"/>
</dbReference>
<feature type="transmembrane region" description="Helical" evidence="7">
    <location>
        <begin position="134"/>
        <end position="157"/>
    </location>
</feature>
<evidence type="ECO:0000256" key="6">
    <source>
        <dbReference type="ARBA" id="ARBA00023136"/>
    </source>
</evidence>
<dbReference type="EMBL" id="NBZD01000002">
    <property type="protein sequence ID" value="PNH18726.1"/>
    <property type="molecule type" value="Genomic_DNA"/>
</dbReference>
<dbReference type="Pfam" id="PF00528">
    <property type="entry name" value="BPD_transp_1"/>
    <property type="match status" value="1"/>
</dbReference>
<comment type="similarity">
    <text evidence="7">Belongs to the binding-protein-dependent transport system permease family.</text>
</comment>
<evidence type="ECO:0000256" key="5">
    <source>
        <dbReference type="ARBA" id="ARBA00022989"/>
    </source>
</evidence>
<accession>A0A2J8B1U4</accession>
<sequence>MSRYILKRLAMLIPVILITSLLIFWAMSLTEGDPALILAGDKASPEKVEEIREELGLNDPFIVQYGRYMKGMVTGNMGKSYITKKDVFKTFMQKLPNTLALGGAAVLIAIIVSIPLGIYTAIHQNTFKDTAGMVFALFGTSMPNFWLGLMLIIIFALNLKILPSGGKSGLASLILPAITVGFGLAALITRTTRSSMLDVLRQDYMVTARAKGCSEKRAILVHALKNALIPIITAIGLQMSLVITGSVLAETVFSWPGIGRLVYDSISKRDTPMVTGAIIMSSVLMLIINLVVDLVYAFFDPRIKAQYSRKR</sequence>
<feature type="transmembrane region" description="Helical" evidence="7">
    <location>
        <begin position="169"/>
        <end position="188"/>
    </location>
</feature>
<keyword evidence="4 7" id="KW-0812">Transmembrane</keyword>
<feature type="transmembrane region" description="Helical" evidence="7">
    <location>
        <begin position="273"/>
        <end position="299"/>
    </location>
</feature>
<dbReference type="Proteomes" id="UP000236394">
    <property type="component" value="Unassembled WGS sequence"/>
</dbReference>
<evidence type="ECO:0000313" key="10">
    <source>
        <dbReference type="Proteomes" id="UP000236394"/>
    </source>
</evidence>
<dbReference type="Pfam" id="PF19300">
    <property type="entry name" value="BPD_transp_1_N"/>
    <property type="match status" value="1"/>
</dbReference>
<evidence type="ECO:0000313" key="9">
    <source>
        <dbReference type="EMBL" id="PNH18726.1"/>
    </source>
</evidence>
<protein>
    <submittedName>
        <fullName evidence="9">Peptide ABC transporter permease</fullName>
    </submittedName>
</protein>
<feature type="transmembrane region" description="Helical" evidence="7">
    <location>
        <begin position="9"/>
        <end position="27"/>
    </location>
</feature>
<feature type="domain" description="ABC transmembrane type-1" evidence="8">
    <location>
        <begin position="95"/>
        <end position="296"/>
    </location>
</feature>
<keyword evidence="2 7" id="KW-0813">Transport</keyword>
<dbReference type="InterPro" id="IPR035906">
    <property type="entry name" value="MetI-like_sf"/>
</dbReference>
<evidence type="ECO:0000256" key="7">
    <source>
        <dbReference type="RuleBase" id="RU363032"/>
    </source>
</evidence>
<name>A0A2J8B1U4_9FIRM</name>
<comment type="subcellular location">
    <subcellularLocation>
        <location evidence="1 7">Cell membrane</location>
        <topology evidence="1 7">Multi-pass membrane protein</topology>
    </subcellularLocation>
</comment>
<evidence type="ECO:0000256" key="2">
    <source>
        <dbReference type="ARBA" id="ARBA00022448"/>
    </source>
</evidence>
<comment type="caution">
    <text evidence="9">The sequence shown here is derived from an EMBL/GenBank/DDBJ whole genome shotgun (WGS) entry which is preliminary data.</text>
</comment>
<keyword evidence="3" id="KW-1003">Cell membrane</keyword>
<evidence type="ECO:0000256" key="1">
    <source>
        <dbReference type="ARBA" id="ARBA00004651"/>
    </source>
</evidence>
<dbReference type="GO" id="GO:0005886">
    <property type="term" value="C:plasma membrane"/>
    <property type="evidence" value="ECO:0007669"/>
    <property type="project" value="UniProtKB-SubCell"/>
</dbReference>
<gene>
    <name evidence="9" type="ORF">B7R76_03990</name>
</gene>
<dbReference type="AlphaFoldDB" id="A0A2J8B1U4"/>
<proteinExistence type="inferred from homology"/>